<evidence type="ECO:0000256" key="2">
    <source>
        <dbReference type="ARBA" id="ARBA00022679"/>
    </source>
</evidence>
<feature type="transmembrane region" description="Helical" evidence="6">
    <location>
        <begin position="196"/>
        <end position="216"/>
    </location>
</feature>
<protein>
    <submittedName>
        <fullName evidence="8">Isopropylmalate/homocitrate/citramalate synthase/4-hydroxybenzoate polyprenyltransferase</fullName>
    </submittedName>
</protein>
<dbReference type="Pfam" id="PF01040">
    <property type="entry name" value="UbiA"/>
    <property type="match status" value="1"/>
</dbReference>
<dbReference type="InterPro" id="IPR000891">
    <property type="entry name" value="PYR_CT"/>
</dbReference>
<sequence>MLRAHLETWRPYTLCYPGLVGLAGAVLAGDPGPARLAAAWAVPTLGWLAGLYGGDYFDRKLDAAAKPHRPIPSGRMRAGTALTCMIVCVVLGAVLALVLNWRTSLLAAAALAMGIAYSKVFKARGLSGNLVRGAITPLAFLVGAMFAAPLPHPALLAAAVVFCLQDAASNLVGTLRDIDGDREGGYHTLPVRRGPRVALAVVTVLAGCWALLAVAAPAVLPRTPGTAAFWPLLAVACALAAAAITLLYRGIDPGRALRAHGVLVLERTILAGAFVALGTGPAFALPVTFVSLAVTWAAQHAMRERYEFGSGDPRGDHSPSPGSRHDVLSYVDARLVALEGRRLTALDGWERRIDVEVTDLDLRMTLLAEHGAILRVPCDGDDAGTMPAPVVTGARPPVTISTTAGTFRDIFLLGRTNPRRAYLTGAIKMNASARDMLHINQLFNEFRRTDAGAVTPVEVREPEPFSEAGPGALPPMVVISDTTLRDGEQMPGVAFAPEEKVELARRLAALGVPLIEAGYPAVSAEEAHAVRAIVDAGLDAAVQVIARPLPADIEAAVESGAHSIALFTGTSEAHVRAKLRTTPERLVAGIRDAVALAKQSGRNVVFAAEDATRTDPAFLVQVYLAAAEAGADAIGLADTAGVATPWRMAALVRHVAAACPLPIAVHCHNDLGLATANSVAGLLAGASGVQCSVLGVGERAGNASLEEVVMTLEVAFGHRTGLDLTALTPLAHHVATLTGHLVPAGKPVVGGYAFVHESGLHVDGIARDPGTYEPYPPELLGRERSFVFGKHSGRSALRQVLDSHAVGLEEGQMAALLATVKERRERRTAAPLDERAVIEMARTLLTTEGQS</sequence>
<dbReference type="Gene3D" id="3.20.20.70">
    <property type="entry name" value="Aldolase class I"/>
    <property type="match status" value="1"/>
</dbReference>
<evidence type="ECO:0000313" key="9">
    <source>
        <dbReference type="Proteomes" id="UP000555564"/>
    </source>
</evidence>
<feature type="transmembrane region" description="Helical" evidence="6">
    <location>
        <begin position="78"/>
        <end position="99"/>
    </location>
</feature>
<dbReference type="PANTHER" id="PTHR42880:SF1">
    <property type="entry name" value="ISOPROPYLMALATE_HOMOCITRATE_CITRAMALATE SYNTHASE FAMILY PROTEIN"/>
    <property type="match status" value="1"/>
</dbReference>
<accession>A0A7X0IK86</accession>
<dbReference type="GO" id="GO:0016765">
    <property type="term" value="F:transferase activity, transferring alkyl or aryl (other than methyl) groups"/>
    <property type="evidence" value="ECO:0007669"/>
    <property type="project" value="InterPro"/>
</dbReference>
<dbReference type="PROSITE" id="PS50991">
    <property type="entry name" value="PYR_CT"/>
    <property type="match status" value="1"/>
</dbReference>
<evidence type="ECO:0000256" key="1">
    <source>
        <dbReference type="ARBA" id="ARBA00004141"/>
    </source>
</evidence>
<dbReference type="InterPro" id="IPR054691">
    <property type="entry name" value="LeuA/HCS_post-cat"/>
</dbReference>
<dbReference type="InterPro" id="IPR002034">
    <property type="entry name" value="AIPM/Hcit_synth_CS"/>
</dbReference>
<evidence type="ECO:0000256" key="4">
    <source>
        <dbReference type="ARBA" id="ARBA00022989"/>
    </source>
</evidence>
<evidence type="ECO:0000256" key="6">
    <source>
        <dbReference type="SAM" id="Phobius"/>
    </source>
</evidence>
<dbReference type="SUPFAM" id="SSF55718">
    <property type="entry name" value="SCP-like"/>
    <property type="match status" value="1"/>
</dbReference>
<dbReference type="Pfam" id="PF22617">
    <property type="entry name" value="HCS_D2"/>
    <property type="match status" value="1"/>
</dbReference>
<dbReference type="Pfam" id="PF00682">
    <property type="entry name" value="HMGL-like"/>
    <property type="match status" value="1"/>
</dbReference>
<dbReference type="SUPFAM" id="SSF51569">
    <property type="entry name" value="Aldolase"/>
    <property type="match status" value="1"/>
</dbReference>
<dbReference type="PANTHER" id="PTHR42880">
    <property type="entry name" value="HOMOCITRATE SYNTHASE"/>
    <property type="match status" value="1"/>
</dbReference>
<keyword evidence="3 6" id="KW-0812">Transmembrane</keyword>
<evidence type="ECO:0000259" key="7">
    <source>
        <dbReference type="PROSITE" id="PS50991"/>
    </source>
</evidence>
<dbReference type="EMBL" id="JACHIU010000001">
    <property type="protein sequence ID" value="MBB6476752.1"/>
    <property type="molecule type" value="Genomic_DNA"/>
</dbReference>
<feature type="transmembrane region" description="Helical" evidence="6">
    <location>
        <begin position="105"/>
        <end position="121"/>
    </location>
</feature>
<dbReference type="GO" id="GO:0046912">
    <property type="term" value="F:acyltransferase activity, acyl groups converted into alkyl on transfer"/>
    <property type="evidence" value="ECO:0007669"/>
    <property type="project" value="InterPro"/>
</dbReference>
<keyword evidence="5 6" id="KW-0472">Membrane</keyword>
<dbReference type="RefSeq" id="WP_184986996.1">
    <property type="nucleotide sequence ID" value="NZ_BAAALO010000021.1"/>
</dbReference>
<gene>
    <name evidence="8" type="ORF">BJ992_006183</name>
</gene>
<dbReference type="GO" id="GO:0016020">
    <property type="term" value="C:membrane"/>
    <property type="evidence" value="ECO:0007669"/>
    <property type="project" value="UniProtKB-SubCell"/>
</dbReference>
<dbReference type="InterPro" id="IPR013785">
    <property type="entry name" value="Aldolase_TIM"/>
</dbReference>
<dbReference type="CDD" id="cd13956">
    <property type="entry name" value="PT_UbiA"/>
    <property type="match status" value="1"/>
</dbReference>
<keyword evidence="4 6" id="KW-1133">Transmembrane helix</keyword>
<dbReference type="Proteomes" id="UP000555564">
    <property type="component" value="Unassembled WGS sequence"/>
</dbReference>
<feature type="transmembrane region" description="Helical" evidence="6">
    <location>
        <begin position="130"/>
        <end position="148"/>
    </location>
</feature>
<dbReference type="InterPro" id="IPR000537">
    <property type="entry name" value="UbiA_prenyltransferase"/>
</dbReference>
<comment type="caution">
    <text evidence="8">The sequence shown here is derived from an EMBL/GenBank/DDBJ whole genome shotgun (WGS) entry which is preliminary data.</text>
</comment>
<dbReference type="Gene3D" id="1.10.357.140">
    <property type="entry name" value="UbiA prenyltransferase"/>
    <property type="match status" value="1"/>
</dbReference>
<reference evidence="8 9" key="1">
    <citation type="submission" date="2020-08" db="EMBL/GenBank/DDBJ databases">
        <title>Sequencing the genomes of 1000 actinobacteria strains.</title>
        <authorList>
            <person name="Klenk H.-P."/>
        </authorList>
    </citation>
    <scope>NUCLEOTIDE SEQUENCE [LARGE SCALE GENOMIC DNA]</scope>
    <source>
        <strain evidence="8 9">DSM 44936</strain>
    </source>
</reference>
<feature type="transmembrane region" description="Helical" evidence="6">
    <location>
        <begin position="269"/>
        <end position="298"/>
    </location>
</feature>
<evidence type="ECO:0000256" key="3">
    <source>
        <dbReference type="ARBA" id="ARBA00022692"/>
    </source>
</evidence>
<keyword evidence="2 8" id="KW-0808">Transferase</keyword>
<feature type="domain" description="Pyruvate carboxyltransferase" evidence="7">
    <location>
        <begin position="477"/>
        <end position="728"/>
    </location>
</feature>
<feature type="transmembrane region" description="Helical" evidence="6">
    <location>
        <begin position="38"/>
        <end position="57"/>
    </location>
</feature>
<evidence type="ECO:0000256" key="5">
    <source>
        <dbReference type="ARBA" id="ARBA00023136"/>
    </source>
</evidence>
<dbReference type="PROSITE" id="PS00815">
    <property type="entry name" value="AIPM_HOMOCIT_SYNTH_1"/>
    <property type="match status" value="1"/>
</dbReference>
<dbReference type="InterPro" id="IPR044878">
    <property type="entry name" value="UbiA_sf"/>
</dbReference>
<name>A0A7X0IK86_9ACTN</name>
<dbReference type="PROSITE" id="PS00816">
    <property type="entry name" value="AIPM_HOMOCIT_SYNTH_2"/>
    <property type="match status" value="1"/>
</dbReference>
<feature type="transmembrane region" description="Helical" evidence="6">
    <location>
        <begin position="228"/>
        <end position="248"/>
    </location>
</feature>
<dbReference type="GO" id="GO:0019752">
    <property type="term" value="P:carboxylic acid metabolic process"/>
    <property type="evidence" value="ECO:0007669"/>
    <property type="project" value="InterPro"/>
</dbReference>
<dbReference type="InterPro" id="IPR036527">
    <property type="entry name" value="SCP2_sterol-bd_dom_sf"/>
</dbReference>
<organism evidence="8 9">
    <name type="scientific">Sphaerisporangium rubeum</name>
    <dbReference type="NCBI Taxonomy" id="321317"/>
    <lineage>
        <taxon>Bacteria</taxon>
        <taxon>Bacillati</taxon>
        <taxon>Actinomycetota</taxon>
        <taxon>Actinomycetes</taxon>
        <taxon>Streptosporangiales</taxon>
        <taxon>Streptosporangiaceae</taxon>
        <taxon>Sphaerisporangium</taxon>
    </lineage>
</organism>
<evidence type="ECO:0000313" key="8">
    <source>
        <dbReference type="EMBL" id="MBB6476752.1"/>
    </source>
</evidence>
<proteinExistence type="predicted"/>
<dbReference type="Gene3D" id="3.30.1050.10">
    <property type="entry name" value="SCP2 sterol-binding domain"/>
    <property type="match status" value="1"/>
</dbReference>
<feature type="transmembrane region" description="Helical" evidence="6">
    <location>
        <begin position="154"/>
        <end position="175"/>
    </location>
</feature>
<keyword evidence="9" id="KW-1185">Reference proteome</keyword>
<dbReference type="Gene3D" id="1.10.238.260">
    <property type="match status" value="1"/>
</dbReference>
<dbReference type="AlphaFoldDB" id="A0A7X0IK86"/>
<comment type="subcellular location">
    <subcellularLocation>
        <location evidence="1">Membrane</location>
        <topology evidence="1">Multi-pass membrane protein</topology>
    </subcellularLocation>
</comment>